<evidence type="ECO:0000313" key="1">
    <source>
        <dbReference type="EMBL" id="SBS51755.1"/>
    </source>
</evidence>
<reference evidence="1" key="1">
    <citation type="submission" date="2016-05" db="EMBL/GenBank/DDBJ databases">
        <authorList>
            <person name="Lavstsen T."/>
            <person name="Jespersen J.S."/>
        </authorList>
    </citation>
    <scope>NUCLEOTIDE SEQUENCE</scope>
    <source>
        <tissue evidence="1">Brain</tissue>
    </source>
</reference>
<reference evidence="1" key="2">
    <citation type="submission" date="2016-06" db="EMBL/GenBank/DDBJ databases">
        <title>The genome of a short-lived fish provides insights into sex chromosome evolution and the genetic control of aging.</title>
        <authorList>
            <person name="Reichwald K."/>
            <person name="Felder M."/>
            <person name="Petzold A."/>
            <person name="Koch P."/>
            <person name="Groth M."/>
            <person name="Platzer M."/>
        </authorList>
    </citation>
    <scope>NUCLEOTIDE SEQUENCE</scope>
    <source>
        <tissue evidence="1">Brain</tissue>
    </source>
</reference>
<dbReference type="InterPro" id="IPR027417">
    <property type="entry name" value="P-loop_NTPase"/>
</dbReference>
<dbReference type="AlphaFoldDB" id="A0A1A8UUK4"/>
<protein>
    <recommendedName>
        <fullName evidence="2">Sulfotransferase</fullName>
    </recommendedName>
</protein>
<gene>
    <name evidence="1" type="primary">Nfu_g_1_001551</name>
</gene>
<proteinExistence type="predicted"/>
<dbReference type="EMBL" id="HAEJ01011298">
    <property type="protein sequence ID" value="SBS51755.1"/>
    <property type="molecule type" value="Transcribed_RNA"/>
</dbReference>
<sequence length="109" mass="12424">MDLPPRPTLYDLQGVSMVRCFTNNWENTQHFEARPEDILVAAYAKAAGTMWASYILDLLFFGGTHPDRQNSIPLHERVPFLEISRPSPPTGLWTRNRPALLLPQLVCFS</sequence>
<dbReference type="Gene3D" id="3.40.50.300">
    <property type="entry name" value="P-loop containing nucleotide triphosphate hydrolases"/>
    <property type="match status" value="1"/>
</dbReference>
<dbReference type="SUPFAM" id="SSF52540">
    <property type="entry name" value="P-loop containing nucleoside triphosphate hydrolases"/>
    <property type="match status" value="1"/>
</dbReference>
<organism evidence="1">
    <name type="scientific">Nothobranchius furzeri</name>
    <name type="common">Turquoise killifish</name>
    <dbReference type="NCBI Taxonomy" id="105023"/>
    <lineage>
        <taxon>Eukaryota</taxon>
        <taxon>Metazoa</taxon>
        <taxon>Chordata</taxon>
        <taxon>Craniata</taxon>
        <taxon>Vertebrata</taxon>
        <taxon>Euteleostomi</taxon>
        <taxon>Actinopterygii</taxon>
        <taxon>Neopterygii</taxon>
        <taxon>Teleostei</taxon>
        <taxon>Neoteleostei</taxon>
        <taxon>Acanthomorphata</taxon>
        <taxon>Ovalentaria</taxon>
        <taxon>Atherinomorphae</taxon>
        <taxon>Cyprinodontiformes</taxon>
        <taxon>Nothobranchiidae</taxon>
        <taxon>Nothobranchius</taxon>
    </lineage>
</organism>
<name>A0A1A8UUK4_NOTFU</name>
<accession>A0A1A8UUK4</accession>
<evidence type="ECO:0008006" key="2">
    <source>
        <dbReference type="Google" id="ProtNLM"/>
    </source>
</evidence>
<dbReference type="EMBL" id="HADY01010655">
    <property type="protein sequence ID" value="SBP49140.1"/>
    <property type="molecule type" value="Transcribed_RNA"/>
</dbReference>